<keyword evidence="4" id="KW-1185">Reference proteome</keyword>
<protein>
    <recommendedName>
        <fullName evidence="5">3-keto-disaccharide hydrolase domain-containing protein</fullName>
    </recommendedName>
</protein>
<feature type="region of interest" description="Disordered" evidence="1">
    <location>
        <begin position="24"/>
        <end position="53"/>
    </location>
</feature>
<dbReference type="Gene3D" id="2.60.120.560">
    <property type="entry name" value="Exo-inulinase, domain 1"/>
    <property type="match status" value="1"/>
</dbReference>
<feature type="signal peptide" evidence="2">
    <location>
        <begin position="1"/>
        <end position="20"/>
    </location>
</feature>
<reference evidence="4" key="1">
    <citation type="journal article" date="2019" name="Int. J. Syst. Evol. Microbiol.">
        <title>The Global Catalogue of Microorganisms (GCM) 10K type strain sequencing project: providing services to taxonomists for standard genome sequencing and annotation.</title>
        <authorList>
            <consortium name="The Broad Institute Genomics Platform"/>
            <consortium name="The Broad Institute Genome Sequencing Center for Infectious Disease"/>
            <person name="Wu L."/>
            <person name="Ma J."/>
        </authorList>
    </citation>
    <scope>NUCLEOTIDE SEQUENCE [LARGE SCALE GENOMIC DNA]</scope>
    <source>
        <strain evidence="4">CGMCC 1.10832</strain>
    </source>
</reference>
<name>A0ABQ1N5D2_9BACT</name>
<organism evidence="3 4">
    <name type="scientific">Marivirga lumbricoides</name>
    <dbReference type="NCBI Taxonomy" id="1046115"/>
    <lineage>
        <taxon>Bacteria</taxon>
        <taxon>Pseudomonadati</taxon>
        <taxon>Bacteroidota</taxon>
        <taxon>Cytophagia</taxon>
        <taxon>Cytophagales</taxon>
        <taxon>Marivirgaceae</taxon>
        <taxon>Marivirga</taxon>
    </lineage>
</organism>
<evidence type="ECO:0000256" key="2">
    <source>
        <dbReference type="SAM" id="SignalP"/>
    </source>
</evidence>
<dbReference type="RefSeq" id="WP_188467608.1">
    <property type="nucleotide sequence ID" value="NZ_BAABHU010000020.1"/>
</dbReference>
<evidence type="ECO:0008006" key="5">
    <source>
        <dbReference type="Google" id="ProtNLM"/>
    </source>
</evidence>
<sequence>MKTTAKYVVPLIASALIAVACGNPKSEGSNEQSQESPARTIDGNEQAQSTDSLNPEETTLFDFENNTAGQLPAQWSEYYTGSDGTEWKVAEDNGNKVLAQLYSDNPNNHFNVIVNDGIVAKDMVLTARLKGVTGNHDQGGGFVWRFTDKYNYYVVRANPLEDNVVLYKVEDGKRTDLPLAGKGRTYGVDVPPMGNQWHTLKLTVKDDVFTVFLDDKELFKVQDKTFTKAGKVGFWTKADAVTYFDDFEIQKFK</sequence>
<keyword evidence="2" id="KW-0732">Signal</keyword>
<dbReference type="PROSITE" id="PS51257">
    <property type="entry name" value="PROKAR_LIPOPROTEIN"/>
    <property type="match status" value="1"/>
</dbReference>
<dbReference type="EMBL" id="BMEC01000020">
    <property type="protein sequence ID" value="GGC54422.1"/>
    <property type="molecule type" value="Genomic_DNA"/>
</dbReference>
<dbReference type="InterPro" id="IPR013320">
    <property type="entry name" value="ConA-like_dom_sf"/>
</dbReference>
<dbReference type="Proteomes" id="UP000636010">
    <property type="component" value="Unassembled WGS sequence"/>
</dbReference>
<gene>
    <name evidence="3" type="ORF">GCM10011506_45040</name>
</gene>
<evidence type="ECO:0000313" key="4">
    <source>
        <dbReference type="Proteomes" id="UP000636010"/>
    </source>
</evidence>
<evidence type="ECO:0000256" key="1">
    <source>
        <dbReference type="SAM" id="MobiDB-lite"/>
    </source>
</evidence>
<feature type="chain" id="PRO_5046337279" description="3-keto-disaccharide hydrolase domain-containing protein" evidence="2">
    <location>
        <begin position="21"/>
        <end position="253"/>
    </location>
</feature>
<dbReference type="SUPFAM" id="SSF49899">
    <property type="entry name" value="Concanavalin A-like lectins/glucanases"/>
    <property type="match status" value="1"/>
</dbReference>
<evidence type="ECO:0000313" key="3">
    <source>
        <dbReference type="EMBL" id="GGC54422.1"/>
    </source>
</evidence>
<feature type="compositionally biased region" description="Polar residues" evidence="1">
    <location>
        <begin position="26"/>
        <end position="53"/>
    </location>
</feature>
<proteinExistence type="predicted"/>
<accession>A0ABQ1N5D2</accession>
<comment type="caution">
    <text evidence="3">The sequence shown here is derived from an EMBL/GenBank/DDBJ whole genome shotgun (WGS) entry which is preliminary data.</text>
</comment>